<sequence length="108" mass="12196">MSKQLTKSRTNKKISGVIGGIGEYFGWSDDVITIIRIVYAVLALTSFGSLLVIYIIAAVVMPQPTRNDWQNKQDFSGFSQWPGDKPTQSKKMKDVTPFDDDDDDWSKF</sequence>
<dbReference type="InterPro" id="IPR007168">
    <property type="entry name" value="Phageshock_PspC_N"/>
</dbReference>
<keyword evidence="2" id="KW-1003">Cell membrane</keyword>
<dbReference type="EMBL" id="BEDT01000001">
    <property type="protein sequence ID" value="GAX47018.1"/>
    <property type="molecule type" value="Genomic_DNA"/>
</dbReference>
<evidence type="ECO:0000313" key="9">
    <source>
        <dbReference type="EMBL" id="GAX47018.1"/>
    </source>
</evidence>
<evidence type="ECO:0000256" key="6">
    <source>
        <dbReference type="SAM" id="MobiDB-lite"/>
    </source>
</evidence>
<evidence type="ECO:0000256" key="5">
    <source>
        <dbReference type="ARBA" id="ARBA00023136"/>
    </source>
</evidence>
<evidence type="ECO:0000256" key="3">
    <source>
        <dbReference type="ARBA" id="ARBA00022692"/>
    </source>
</evidence>
<dbReference type="AlphaFoldDB" id="A0A224WXV7"/>
<evidence type="ECO:0000256" key="4">
    <source>
        <dbReference type="ARBA" id="ARBA00022989"/>
    </source>
</evidence>
<evidence type="ECO:0000256" key="7">
    <source>
        <dbReference type="SAM" id="Phobius"/>
    </source>
</evidence>
<protein>
    <recommendedName>
        <fullName evidence="8">Phage shock protein PspC N-terminal domain-containing protein</fullName>
    </recommendedName>
</protein>
<dbReference type="Pfam" id="PF04024">
    <property type="entry name" value="PspC"/>
    <property type="match status" value="1"/>
</dbReference>
<accession>A0A224WXV7</accession>
<dbReference type="Proteomes" id="UP000218689">
    <property type="component" value="Unassembled WGS sequence"/>
</dbReference>
<feature type="region of interest" description="Disordered" evidence="6">
    <location>
        <begin position="71"/>
        <end position="108"/>
    </location>
</feature>
<feature type="transmembrane region" description="Helical" evidence="7">
    <location>
        <begin position="37"/>
        <end position="60"/>
    </location>
</feature>
<keyword evidence="10" id="KW-1185">Reference proteome</keyword>
<keyword evidence="5 7" id="KW-0472">Membrane</keyword>
<dbReference type="OrthoDB" id="9815286at2"/>
<evidence type="ECO:0000259" key="8">
    <source>
        <dbReference type="Pfam" id="PF04024"/>
    </source>
</evidence>
<keyword evidence="3 7" id="KW-0812">Transmembrane</keyword>
<dbReference type="PANTHER" id="PTHR33885">
    <property type="entry name" value="PHAGE SHOCK PROTEIN C"/>
    <property type="match status" value="1"/>
</dbReference>
<gene>
    <name evidence="9" type="ORF">RsY01_599</name>
</gene>
<dbReference type="RefSeq" id="WP_094784070.1">
    <property type="nucleotide sequence ID" value="NZ_BEDT01000001.1"/>
</dbReference>
<keyword evidence="4 7" id="KW-1133">Transmembrane helix</keyword>
<dbReference type="GO" id="GO:0005886">
    <property type="term" value="C:plasma membrane"/>
    <property type="evidence" value="ECO:0007669"/>
    <property type="project" value="UniProtKB-SubCell"/>
</dbReference>
<name>A0A224WXV7_9LACT</name>
<reference evidence="10" key="1">
    <citation type="submission" date="2017-08" db="EMBL/GenBank/DDBJ databases">
        <title>Draft genome sequence of Lactococcus sp. strain Rs-Y01, isolated from the gut of the lower termite Reticulitermes speratus.</title>
        <authorList>
            <person name="Ohkuma M."/>
            <person name="Yuki M."/>
        </authorList>
    </citation>
    <scope>NUCLEOTIDE SEQUENCE [LARGE SCALE GENOMIC DNA]</scope>
    <source>
        <strain evidence="10">Rs-Y01</strain>
    </source>
</reference>
<comment type="caution">
    <text evidence="9">The sequence shown here is derived from an EMBL/GenBank/DDBJ whole genome shotgun (WGS) entry which is preliminary data.</text>
</comment>
<evidence type="ECO:0000313" key="10">
    <source>
        <dbReference type="Proteomes" id="UP000218689"/>
    </source>
</evidence>
<proteinExistence type="predicted"/>
<feature type="domain" description="Phage shock protein PspC N-terminal" evidence="8">
    <location>
        <begin position="3"/>
        <end position="63"/>
    </location>
</feature>
<dbReference type="PANTHER" id="PTHR33885:SF3">
    <property type="entry name" value="PHAGE SHOCK PROTEIN C"/>
    <property type="match status" value="1"/>
</dbReference>
<evidence type="ECO:0000256" key="1">
    <source>
        <dbReference type="ARBA" id="ARBA00004162"/>
    </source>
</evidence>
<comment type="subcellular location">
    <subcellularLocation>
        <location evidence="1">Cell membrane</location>
        <topology evidence="1">Single-pass membrane protein</topology>
    </subcellularLocation>
</comment>
<evidence type="ECO:0000256" key="2">
    <source>
        <dbReference type="ARBA" id="ARBA00022475"/>
    </source>
</evidence>
<organism evidence="9 10">
    <name type="scientific">Pseudolactococcus reticulitermitis</name>
    <dbReference type="NCBI Taxonomy" id="2025039"/>
    <lineage>
        <taxon>Bacteria</taxon>
        <taxon>Bacillati</taxon>
        <taxon>Bacillota</taxon>
        <taxon>Bacilli</taxon>
        <taxon>Lactobacillales</taxon>
        <taxon>Streptococcaceae</taxon>
        <taxon>Pseudolactococcus</taxon>
    </lineage>
</organism>
<feature type="compositionally biased region" description="Acidic residues" evidence="6">
    <location>
        <begin position="97"/>
        <end position="108"/>
    </location>
</feature>
<dbReference type="InterPro" id="IPR052027">
    <property type="entry name" value="PspC"/>
</dbReference>